<dbReference type="InterPro" id="IPR002711">
    <property type="entry name" value="HNH"/>
</dbReference>
<dbReference type="CDD" id="cd00085">
    <property type="entry name" value="HNHc"/>
    <property type="match status" value="1"/>
</dbReference>
<organism evidence="2 3">
    <name type="scientific">Pseudomonas mohnii</name>
    <dbReference type="NCBI Taxonomy" id="395600"/>
    <lineage>
        <taxon>Bacteria</taxon>
        <taxon>Pseudomonadati</taxon>
        <taxon>Pseudomonadota</taxon>
        <taxon>Gammaproteobacteria</taxon>
        <taxon>Pseudomonadales</taxon>
        <taxon>Pseudomonadaceae</taxon>
        <taxon>Pseudomonas</taxon>
    </lineage>
</organism>
<dbReference type="SMART" id="SM00507">
    <property type="entry name" value="HNHc"/>
    <property type="match status" value="1"/>
</dbReference>
<name>A0ABY0XXJ0_9PSED</name>
<dbReference type="Pfam" id="PF01844">
    <property type="entry name" value="HNH"/>
    <property type="match status" value="1"/>
</dbReference>
<proteinExistence type="predicted"/>
<dbReference type="Proteomes" id="UP000199665">
    <property type="component" value="Unassembled WGS sequence"/>
</dbReference>
<comment type="caution">
    <text evidence="2">The sequence shown here is derived from an EMBL/GenBank/DDBJ whole genome shotgun (WGS) entry which is preliminary data.</text>
</comment>
<reference evidence="2 3" key="1">
    <citation type="submission" date="2016-10" db="EMBL/GenBank/DDBJ databases">
        <authorList>
            <person name="Varghese N."/>
            <person name="Submissions S."/>
        </authorList>
    </citation>
    <scope>NUCLEOTIDE SEQUENCE [LARGE SCALE GENOMIC DNA]</scope>
    <source>
        <strain evidence="2 3">DSM 18327</strain>
    </source>
</reference>
<keyword evidence="3" id="KW-1185">Reference proteome</keyword>
<dbReference type="InterPro" id="IPR003615">
    <property type="entry name" value="HNH_nuc"/>
</dbReference>
<sequence>MKPIVFSVDDSDYINKYDGTSHKIWNETTGPMLPLRASIRKHYLQQQGYKCAYCRMLKRENHGLSWDVEHIIAKSAHPRFLFEPENLALACKECNLSKLDQDVLTGALRPQAFYPRDKESYKIIHPHYDKYEDHMEIAHFSGKVIYMPKDKHKGRETFIMCNLLRFSYEYGEWKDFSYAITKKVSDFLNSCAPDATPQEISKFLGTINFTINPDFAENFAP</sequence>
<accession>A0ABY0XXJ0</accession>
<dbReference type="Gene3D" id="1.10.30.50">
    <property type="match status" value="1"/>
</dbReference>
<evidence type="ECO:0000313" key="3">
    <source>
        <dbReference type="Proteomes" id="UP000199665"/>
    </source>
</evidence>
<evidence type="ECO:0000313" key="2">
    <source>
        <dbReference type="EMBL" id="SEC47273.1"/>
    </source>
</evidence>
<protein>
    <submittedName>
        <fullName evidence="2">TIGR02646 family protein</fullName>
    </submittedName>
</protein>
<dbReference type="RefSeq" id="WP_090465163.1">
    <property type="nucleotide sequence ID" value="NZ_FNRV01000001.1"/>
</dbReference>
<gene>
    <name evidence="2" type="ORF">SAMN05216205_2420</name>
</gene>
<evidence type="ECO:0000259" key="1">
    <source>
        <dbReference type="SMART" id="SM00507"/>
    </source>
</evidence>
<dbReference type="EMBL" id="FNRV01000001">
    <property type="protein sequence ID" value="SEC47273.1"/>
    <property type="molecule type" value="Genomic_DNA"/>
</dbReference>
<feature type="domain" description="HNH nuclease" evidence="1">
    <location>
        <begin position="38"/>
        <end position="96"/>
    </location>
</feature>